<gene>
    <name evidence="4" type="ORF">ABMA27_010457</name>
</gene>
<name>A0ABR3H5S6_LOXSC</name>
<feature type="region of interest" description="Disordered" evidence="3">
    <location>
        <begin position="1"/>
        <end position="50"/>
    </location>
</feature>
<keyword evidence="5" id="KW-1185">Reference proteome</keyword>
<protein>
    <recommendedName>
        <fullName evidence="6">Tyr recombinase domain-containing protein</fullName>
    </recommendedName>
</protein>
<dbReference type="PANTHER" id="PTHR35617:SF3">
    <property type="entry name" value="CORE-BINDING (CB) DOMAIN-CONTAINING PROTEIN"/>
    <property type="match status" value="1"/>
</dbReference>
<organism evidence="4 5">
    <name type="scientific">Loxostege sticticalis</name>
    <name type="common">Beet webworm moth</name>
    <dbReference type="NCBI Taxonomy" id="481309"/>
    <lineage>
        <taxon>Eukaryota</taxon>
        <taxon>Metazoa</taxon>
        <taxon>Ecdysozoa</taxon>
        <taxon>Arthropoda</taxon>
        <taxon>Hexapoda</taxon>
        <taxon>Insecta</taxon>
        <taxon>Pterygota</taxon>
        <taxon>Neoptera</taxon>
        <taxon>Endopterygota</taxon>
        <taxon>Lepidoptera</taxon>
        <taxon>Glossata</taxon>
        <taxon>Ditrysia</taxon>
        <taxon>Pyraloidea</taxon>
        <taxon>Crambidae</taxon>
        <taxon>Pyraustinae</taxon>
        <taxon>Loxostege</taxon>
    </lineage>
</organism>
<proteinExistence type="predicted"/>
<dbReference type="Gene3D" id="1.10.150.130">
    <property type="match status" value="1"/>
</dbReference>
<dbReference type="Gene3D" id="1.10.443.10">
    <property type="entry name" value="Intergrase catalytic core"/>
    <property type="match status" value="1"/>
</dbReference>
<dbReference type="InterPro" id="IPR013762">
    <property type="entry name" value="Integrase-like_cat_sf"/>
</dbReference>
<sequence>MGSRVLARRSEDSSDSSSLHCPQPEPQSGRSSDGSPPTSGSRNDTGDMESWGWSGSLIGWNEAQLKLLRSAWRPSTRKVYKVAWNRWLYWCQKHDVDPCRPTGSTVARFLADLHLVHKLSYNTVLLHKSVVATLSNVENAGLLSSHILVKNVLKSIALRKPVAPKPPIWNIDSLSSFLQHRKVSKENVFATCSHTATLLLLCSGRRVHDLTLLAVDPDHFTDSNDSIVLWPIFGSKTDNATYRQSGWKLFSTDTKNLDPVYWIRQTVSILDSRRKLAKCNNLFVNIRGQSKAASRTVIAGWVKSVLTEAGILSSAGSLRSAVASKNWDNNYPLDEILARGNWRSSNTFSRFYKREVMPASVSNSNSITRLFNPVK</sequence>
<dbReference type="PANTHER" id="PTHR35617">
    <property type="entry name" value="PHAGE_INTEGRASE DOMAIN-CONTAINING PROTEIN"/>
    <property type="match status" value="1"/>
</dbReference>
<evidence type="ECO:0008006" key="6">
    <source>
        <dbReference type="Google" id="ProtNLM"/>
    </source>
</evidence>
<comment type="caution">
    <text evidence="4">The sequence shown here is derived from an EMBL/GenBank/DDBJ whole genome shotgun (WGS) entry which is preliminary data.</text>
</comment>
<evidence type="ECO:0000256" key="2">
    <source>
        <dbReference type="ARBA" id="ARBA00023172"/>
    </source>
</evidence>
<reference evidence="4 5" key="1">
    <citation type="submission" date="2024-06" db="EMBL/GenBank/DDBJ databases">
        <title>A chromosome-level genome assembly of beet webworm, Loxostege sticticalis.</title>
        <authorList>
            <person name="Zhang Y."/>
        </authorList>
    </citation>
    <scope>NUCLEOTIDE SEQUENCE [LARGE SCALE GENOMIC DNA]</scope>
    <source>
        <strain evidence="4">AQ026</strain>
        <tissue evidence="4">Whole body</tissue>
    </source>
</reference>
<keyword evidence="2" id="KW-0233">DNA recombination</keyword>
<feature type="compositionally biased region" description="Polar residues" evidence="3">
    <location>
        <begin position="26"/>
        <end position="43"/>
    </location>
</feature>
<dbReference type="InterPro" id="IPR010998">
    <property type="entry name" value="Integrase_recombinase_N"/>
</dbReference>
<dbReference type="SUPFAM" id="SSF56349">
    <property type="entry name" value="DNA breaking-rejoining enzymes"/>
    <property type="match status" value="1"/>
</dbReference>
<evidence type="ECO:0000256" key="3">
    <source>
        <dbReference type="SAM" id="MobiDB-lite"/>
    </source>
</evidence>
<dbReference type="InterPro" id="IPR011010">
    <property type="entry name" value="DNA_brk_join_enz"/>
</dbReference>
<evidence type="ECO:0000313" key="5">
    <source>
        <dbReference type="Proteomes" id="UP001549920"/>
    </source>
</evidence>
<evidence type="ECO:0000313" key="4">
    <source>
        <dbReference type="EMBL" id="KAL0860150.1"/>
    </source>
</evidence>
<evidence type="ECO:0000256" key="1">
    <source>
        <dbReference type="ARBA" id="ARBA00023125"/>
    </source>
</evidence>
<accession>A0ABR3H5S6</accession>
<dbReference type="Proteomes" id="UP001549920">
    <property type="component" value="Unassembled WGS sequence"/>
</dbReference>
<dbReference type="EMBL" id="JBEUOH010000026">
    <property type="protein sequence ID" value="KAL0860150.1"/>
    <property type="molecule type" value="Genomic_DNA"/>
</dbReference>
<keyword evidence="1" id="KW-0238">DNA-binding</keyword>